<gene>
    <name evidence="2" type="ORF">SAMN05444695_101427</name>
</gene>
<sequence>MIDFGLAGVGDPACDLAIAWTWFDHEEREVLRTVLDVDDATWLRGRGWALWKAVIALDHPRHAAESALALDALGVPRDHTTEGG</sequence>
<keyword evidence="2" id="KW-0808">Transferase</keyword>
<dbReference type="InterPro" id="IPR002575">
    <property type="entry name" value="Aminoglycoside_PTrfase"/>
</dbReference>
<evidence type="ECO:0000313" key="3">
    <source>
        <dbReference type="Proteomes" id="UP000183263"/>
    </source>
</evidence>
<dbReference type="Gene3D" id="3.90.1200.10">
    <property type="match status" value="1"/>
</dbReference>
<accession>A0A1G8AH82</accession>
<dbReference type="InterPro" id="IPR011009">
    <property type="entry name" value="Kinase-like_dom_sf"/>
</dbReference>
<dbReference type="Proteomes" id="UP000183263">
    <property type="component" value="Unassembled WGS sequence"/>
</dbReference>
<dbReference type="AlphaFoldDB" id="A0A1G8AH82"/>
<protein>
    <submittedName>
        <fullName evidence="2">Phosphotransferase enzyme family protein</fullName>
    </submittedName>
</protein>
<feature type="domain" description="Aminoglycoside phosphotransferase" evidence="1">
    <location>
        <begin position="2"/>
        <end position="48"/>
    </location>
</feature>
<reference evidence="2 3" key="1">
    <citation type="submission" date="2016-10" db="EMBL/GenBank/DDBJ databases">
        <authorList>
            <person name="de Groot N.N."/>
        </authorList>
    </citation>
    <scope>NUCLEOTIDE SEQUENCE [LARGE SCALE GENOMIC DNA]</scope>
    <source>
        <strain evidence="2 3">DSM 44892</strain>
    </source>
</reference>
<evidence type="ECO:0000313" key="2">
    <source>
        <dbReference type="EMBL" id="SDH20365.1"/>
    </source>
</evidence>
<organism evidence="2 3">
    <name type="scientific">Rhodococcus triatomae</name>
    <dbReference type="NCBI Taxonomy" id="300028"/>
    <lineage>
        <taxon>Bacteria</taxon>
        <taxon>Bacillati</taxon>
        <taxon>Actinomycetota</taxon>
        <taxon>Actinomycetes</taxon>
        <taxon>Mycobacteriales</taxon>
        <taxon>Nocardiaceae</taxon>
        <taxon>Rhodococcus</taxon>
    </lineage>
</organism>
<name>A0A1G8AH82_9NOCA</name>
<evidence type="ECO:0000259" key="1">
    <source>
        <dbReference type="Pfam" id="PF01636"/>
    </source>
</evidence>
<keyword evidence="3" id="KW-1185">Reference proteome</keyword>
<dbReference type="EMBL" id="FNDN01000001">
    <property type="protein sequence ID" value="SDH20365.1"/>
    <property type="molecule type" value="Genomic_DNA"/>
</dbReference>
<dbReference type="GO" id="GO:0016740">
    <property type="term" value="F:transferase activity"/>
    <property type="evidence" value="ECO:0007669"/>
    <property type="project" value="UniProtKB-KW"/>
</dbReference>
<proteinExistence type="predicted"/>
<dbReference type="Pfam" id="PF01636">
    <property type="entry name" value="APH"/>
    <property type="match status" value="1"/>
</dbReference>
<dbReference type="SUPFAM" id="SSF56112">
    <property type="entry name" value="Protein kinase-like (PK-like)"/>
    <property type="match status" value="1"/>
</dbReference>